<gene>
    <name evidence="1" type="ORF">TTAC_LOCUS9977</name>
</gene>
<dbReference type="Proteomes" id="UP000274429">
    <property type="component" value="Unassembled WGS sequence"/>
</dbReference>
<dbReference type="EMBL" id="UYWX01021207">
    <property type="protein sequence ID" value="VDM34957.1"/>
    <property type="molecule type" value="Genomic_DNA"/>
</dbReference>
<dbReference type="OrthoDB" id="10033309at2759"/>
<dbReference type="GO" id="GO:0030286">
    <property type="term" value="C:dynein complex"/>
    <property type="evidence" value="ECO:0007669"/>
    <property type="project" value="InterPro"/>
</dbReference>
<evidence type="ECO:0000313" key="3">
    <source>
        <dbReference type="WBParaSite" id="TTAC_0000999201-mRNA-1"/>
    </source>
</evidence>
<dbReference type="Gene3D" id="3.30.740.10">
    <property type="entry name" value="Protein Inhibitor Of Neuronal Nitric Oxide Synthase"/>
    <property type="match status" value="1"/>
</dbReference>
<proteinExistence type="predicted"/>
<reference evidence="3" key="1">
    <citation type="submission" date="2017-02" db="UniProtKB">
        <authorList>
            <consortium name="WormBaseParasite"/>
        </authorList>
    </citation>
    <scope>IDENTIFICATION</scope>
</reference>
<dbReference type="InterPro" id="IPR037177">
    <property type="entry name" value="DLC_sf"/>
</dbReference>
<dbReference type="GO" id="GO:0007017">
    <property type="term" value="P:microtubule-based process"/>
    <property type="evidence" value="ECO:0007669"/>
    <property type="project" value="InterPro"/>
</dbReference>
<keyword evidence="2" id="KW-1185">Reference proteome</keyword>
<reference evidence="1 2" key="2">
    <citation type="submission" date="2018-11" db="EMBL/GenBank/DDBJ databases">
        <authorList>
            <consortium name="Pathogen Informatics"/>
        </authorList>
    </citation>
    <scope>NUCLEOTIDE SEQUENCE [LARGE SCALE GENOMIC DNA]</scope>
</reference>
<evidence type="ECO:0000313" key="2">
    <source>
        <dbReference type="Proteomes" id="UP000274429"/>
    </source>
</evidence>
<evidence type="ECO:0000313" key="1">
    <source>
        <dbReference type="EMBL" id="VDM34957.1"/>
    </source>
</evidence>
<dbReference type="AlphaFoldDB" id="A0A0R3X8W7"/>
<accession>A0A0R3X8W7</accession>
<sequence>MATRPAYTEDMESTQKVFMVEQTDFRGPNRSRTMATIRDRIVEFYSDPKIMAQKLKEMLDDEVGPQWHVVVGSDYAA</sequence>
<protein>
    <submittedName>
        <fullName evidence="3">Dynein light chain</fullName>
    </submittedName>
</protein>
<organism evidence="3">
    <name type="scientific">Hydatigena taeniaeformis</name>
    <name type="common">Feline tapeworm</name>
    <name type="synonym">Taenia taeniaeformis</name>
    <dbReference type="NCBI Taxonomy" id="6205"/>
    <lineage>
        <taxon>Eukaryota</taxon>
        <taxon>Metazoa</taxon>
        <taxon>Spiralia</taxon>
        <taxon>Lophotrochozoa</taxon>
        <taxon>Platyhelminthes</taxon>
        <taxon>Cestoda</taxon>
        <taxon>Eucestoda</taxon>
        <taxon>Cyclophyllidea</taxon>
        <taxon>Taeniidae</taxon>
        <taxon>Hydatigera</taxon>
    </lineage>
</organism>
<dbReference type="InterPro" id="IPR001372">
    <property type="entry name" value="Dynein_light_chain_typ-1/2"/>
</dbReference>
<name>A0A0R3X8W7_HYDTA</name>
<dbReference type="STRING" id="6205.A0A0R3X8W7"/>
<dbReference type="Pfam" id="PF01221">
    <property type="entry name" value="Dynein_light"/>
    <property type="match status" value="1"/>
</dbReference>
<dbReference type="SUPFAM" id="SSF54648">
    <property type="entry name" value="DLC"/>
    <property type="match status" value="1"/>
</dbReference>
<dbReference type="WBParaSite" id="TTAC_0000999201-mRNA-1">
    <property type="protein sequence ID" value="TTAC_0000999201-mRNA-1"/>
    <property type="gene ID" value="TTAC_0000999201"/>
</dbReference>